<dbReference type="Gene3D" id="1.50.10.20">
    <property type="match status" value="2"/>
</dbReference>
<evidence type="ECO:0000313" key="3">
    <source>
        <dbReference type="EMBL" id="MDC2956302.1"/>
    </source>
</evidence>
<protein>
    <submittedName>
        <fullName evidence="3">Terpene cyclase/mutase family protein</fullName>
    </submittedName>
</protein>
<organism evidence="3 4">
    <name type="scientific">Streptomyces gilvifuscus</name>
    <dbReference type="NCBI Taxonomy" id="1550617"/>
    <lineage>
        <taxon>Bacteria</taxon>
        <taxon>Bacillati</taxon>
        <taxon>Actinomycetota</taxon>
        <taxon>Actinomycetes</taxon>
        <taxon>Kitasatosporales</taxon>
        <taxon>Streptomycetaceae</taxon>
        <taxon>Streptomyces</taxon>
    </lineage>
</organism>
<evidence type="ECO:0000313" key="4">
    <source>
        <dbReference type="Proteomes" id="UP001221328"/>
    </source>
</evidence>
<feature type="domain" description="Squalene cyclase C-terminal" evidence="2">
    <location>
        <begin position="333"/>
        <end position="470"/>
    </location>
</feature>
<gene>
    <name evidence="3" type="ORF">PO587_17680</name>
</gene>
<evidence type="ECO:0000256" key="1">
    <source>
        <dbReference type="ARBA" id="ARBA00022723"/>
    </source>
</evidence>
<evidence type="ECO:0000259" key="2">
    <source>
        <dbReference type="Pfam" id="PF13243"/>
    </source>
</evidence>
<comment type="caution">
    <text evidence="3">The sequence shown here is derived from an EMBL/GenBank/DDBJ whole genome shotgun (WGS) entry which is preliminary data.</text>
</comment>
<dbReference type="EMBL" id="JAQOSK010000006">
    <property type="protein sequence ID" value="MDC2956302.1"/>
    <property type="molecule type" value="Genomic_DNA"/>
</dbReference>
<reference evidence="3 4" key="1">
    <citation type="journal article" date="2015" name="Int. J. Syst. Evol. Microbiol.">
        <title>Streptomyces gilvifuscus sp. nov., an actinomycete that produces antibacterial compounds isolated from soil.</title>
        <authorList>
            <person name="Nguyen T.M."/>
            <person name="Kim J."/>
        </authorList>
    </citation>
    <scope>NUCLEOTIDE SEQUENCE [LARGE SCALE GENOMIC DNA]</scope>
    <source>
        <strain evidence="3 4">T113</strain>
    </source>
</reference>
<dbReference type="RefSeq" id="WP_272175799.1">
    <property type="nucleotide sequence ID" value="NZ_JAQOSK010000006.1"/>
</dbReference>
<proteinExistence type="predicted"/>
<keyword evidence="1" id="KW-0479">Metal-binding</keyword>
<accession>A0ABT5FUU4</accession>
<dbReference type="SUPFAM" id="SSF48239">
    <property type="entry name" value="Terpenoid cyclases/Protein prenyltransferases"/>
    <property type="match status" value="2"/>
</dbReference>
<keyword evidence="4" id="KW-1185">Reference proteome</keyword>
<dbReference type="InterPro" id="IPR008930">
    <property type="entry name" value="Terpenoid_cyclase/PrenylTrfase"/>
</dbReference>
<dbReference type="CDD" id="cd00688">
    <property type="entry name" value="ISOPREN_C2_like"/>
    <property type="match status" value="1"/>
</dbReference>
<name>A0ABT5FUU4_9ACTN</name>
<sequence>MPAREARRCLDRAVAACLESQRPNGSWATPARPRILENALAALALAKAECGSPHHDRVRAWLRQAEPQRHDTFTAAADAWLRALALDVTNPPPLPVFPRDSAAYQRRLLLLRTLGVAAGAPGCSPYELLDHATKALGHAGGTSLTGWHRAQFLSAAIIAGHAVGLPVDEGLVAALAAEQAPDGSYHAMPLVTAMACLALTRVAPGRAATQRCTARLLADQHADGTWRFTTFDVWDTGLMVRCLRGHSAFDALARPGALDFLADSQSPQGGWGSVSSAIAGSGLDCDADTTGNTLLALAGTEQGRRAWPAVAVYARETQDARGLWTTWRSSRDTVAQDTVAHMVGGMRAHGCDEVDVRRAAHWLHQQHRGAGRWTADWYVFPGYPAAEIAPVVGWSTAAARSEARTLAATQNRDGGWPAYPGASSSSPAATALAATVLVRSRTSTPQALARAARFLVETQRNDGTWDEPDPFMSGPRPFLTDVLAQAHALTCRGLMDLMRHPAVARS</sequence>
<dbReference type="Proteomes" id="UP001221328">
    <property type="component" value="Unassembled WGS sequence"/>
</dbReference>
<dbReference type="InterPro" id="IPR032696">
    <property type="entry name" value="SQ_cyclase_C"/>
</dbReference>
<dbReference type="Pfam" id="PF13243">
    <property type="entry name" value="SQHop_cyclase_C"/>
    <property type="match status" value="1"/>
</dbReference>